<feature type="region of interest" description="Disordered" evidence="1">
    <location>
        <begin position="300"/>
        <end position="336"/>
    </location>
</feature>
<feature type="compositionally biased region" description="Polar residues" evidence="1">
    <location>
        <begin position="300"/>
        <end position="309"/>
    </location>
</feature>
<feature type="transmembrane region" description="Helical" evidence="2">
    <location>
        <begin position="85"/>
        <end position="112"/>
    </location>
</feature>
<dbReference type="STRING" id="230819.A0A5C3L4V7"/>
<keyword evidence="2" id="KW-0472">Membrane</keyword>
<organism evidence="3 4">
    <name type="scientific">Coprinopsis marcescibilis</name>
    <name type="common">Agaric fungus</name>
    <name type="synonym">Psathyrella marcescibilis</name>
    <dbReference type="NCBI Taxonomy" id="230819"/>
    <lineage>
        <taxon>Eukaryota</taxon>
        <taxon>Fungi</taxon>
        <taxon>Dikarya</taxon>
        <taxon>Basidiomycota</taxon>
        <taxon>Agaricomycotina</taxon>
        <taxon>Agaricomycetes</taxon>
        <taxon>Agaricomycetidae</taxon>
        <taxon>Agaricales</taxon>
        <taxon>Agaricineae</taxon>
        <taxon>Psathyrellaceae</taxon>
        <taxon>Coprinopsis</taxon>
    </lineage>
</organism>
<feature type="transmembrane region" description="Helical" evidence="2">
    <location>
        <begin position="21"/>
        <end position="44"/>
    </location>
</feature>
<name>A0A5C3L4V7_COPMA</name>
<evidence type="ECO:0000256" key="1">
    <source>
        <dbReference type="SAM" id="MobiDB-lite"/>
    </source>
</evidence>
<dbReference type="OrthoDB" id="3232296at2759"/>
<reference evidence="3 4" key="1">
    <citation type="journal article" date="2019" name="Nat. Ecol. Evol.">
        <title>Megaphylogeny resolves global patterns of mushroom evolution.</title>
        <authorList>
            <person name="Varga T."/>
            <person name="Krizsan K."/>
            <person name="Foldi C."/>
            <person name="Dima B."/>
            <person name="Sanchez-Garcia M."/>
            <person name="Sanchez-Ramirez S."/>
            <person name="Szollosi G.J."/>
            <person name="Szarkandi J.G."/>
            <person name="Papp V."/>
            <person name="Albert L."/>
            <person name="Andreopoulos W."/>
            <person name="Angelini C."/>
            <person name="Antonin V."/>
            <person name="Barry K.W."/>
            <person name="Bougher N.L."/>
            <person name="Buchanan P."/>
            <person name="Buyck B."/>
            <person name="Bense V."/>
            <person name="Catcheside P."/>
            <person name="Chovatia M."/>
            <person name="Cooper J."/>
            <person name="Damon W."/>
            <person name="Desjardin D."/>
            <person name="Finy P."/>
            <person name="Geml J."/>
            <person name="Haridas S."/>
            <person name="Hughes K."/>
            <person name="Justo A."/>
            <person name="Karasinski D."/>
            <person name="Kautmanova I."/>
            <person name="Kiss B."/>
            <person name="Kocsube S."/>
            <person name="Kotiranta H."/>
            <person name="LaButti K.M."/>
            <person name="Lechner B.E."/>
            <person name="Liimatainen K."/>
            <person name="Lipzen A."/>
            <person name="Lukacs Z."/>
            <person name="Mihaltcheva S."/>
            <person name="Morgado L.N."/>
            <person name="Niskanen T."/>
            <person name="Noordeloos M.E."/>
            <person name="Ohm R.A."/>
            <person name="Ortiz-Santana B."/>
            <person name="Ovrebo C."/>
            <person name="Racz N."/>
            <person name="Riley R."/>
            <person name="Savchenko A."/>
            <person name="Shiryaev A."/>
            <person name="Soop K."/>
            <person name="Spirin V."/>
            <person name="Szebenyi C."/>
            <person name="Tomsovsky M."/>
            <person name="Tulloss R.E."/>
            <person name="Uehling J."/>
            <person name="Grigoriev I.V."/>
            <person name="Vagvolgyi C."/>
            <person name="Papp T."/>
            <person name="Martin F.M."/>
            <person name="Miettinen O."/>
            <person name="Hibbett D.S."/>
            <person name="Nagy L.G."/>
        </authorList>
    </citation>
    <scope>NUCLEOTIDE SEQUENCE [LARGE SCALE GENOMIC DNA]</scope>
    <source>
        <strain evidence="3 4">CBS 121175</strain>
    </source>
</reference>
<keyword evidence="2" id="KW-0812">Transmembrane</keyword>
<sequence length="336" mass="37576">MLDQRELVRALKFRLSPVFDAWIYFNLVGSNVLLPILIATFLFAKKVRRHGVLINLCIHFMVAGIFSLIQFYAGQHKLKTVDEGVCIAQAVLLSGMQPMCLLGVAMVLFYIVDSSLSGRQYSNWKHFILLGSPYIVGCTFIITTYVLVITELSATDGSAKSSVVRFGIFDCTLRGAVSESRVVHPEAKQFPSPHSSAAEPSWCWKQLQNRPSVIDLKLIIRIILFASIFVGFCTTRALLFFAFDSIPLYLHASIVPTVVFLIFGSQPDVLRTWLWMKEPTKVETPRFSRISTSWRTARTALWPSQSPAAENSDPRGDQMPNQDLNPPSAAGQAQRS</sequence>
<feature type="transmembrane region" description="Helical" evidence="2">
    <location>
        <begin position="50"/>
        <end position="73"/>
    </location>
</feature>
<keyword evidence="2" id="KW-1133">Transmembrane helix</keyword>
<dbReference type="Proteomes" id="UP000307440">
    <property type="component" value="Unassembled WGS sequence"/>
</dbReference>
<accession>A0A5C3L4V7</accession>
<dbReference type="EMBL" id="ML210159">
    <property type="protein sequence ID" value="TFK28064.1"/>
    <property type="molecule type" value="Genomic_DNA"/>
</dbReference>
<feature type="transmembrane region" description="Helical" evidence="2">
    <location>
        <begin position="248"/>
        <end position="265"/>
    </location>
</feature>
<evidence type="ECO:0000313" key="4">
    <source>
        <dbReference type="Proteomes" id="UP000307440"/>
    </source>
</evidence>
<keyword evidence="4" id="KW-1185">Reference proteome</keyword>
<gene>
    <name evidence="3" type="ORF">FA15DRAFT_718919</name>
</gene>
<feature type="transmembrane region" description="Helical" evidence="2">
    <location>
        <begin position="218"/>
        <end position="242"/>
    </location>
</feature>
<feature type="transmembrane region" description="Helical" evidence="2">
    <location>
        <begin position="124"/>
        <end position="148"/>
    </location>
</feature>
<protein>
    <recommendedName>
        <fullName evidence="5">Family A G protein-coupled receptor-like protein</fullName>
    </recommendedName>
</protein>
<evidence type="ECO:0008006" key="5">
    <source>
        <dbReference type="Google" id="ProtNLM"/>
    </source>
</evidence>
<proteinExistence type="predicted"/>
<evidence type="ECO:0000313" key="3">
    <source>
        <dbReference type="EMBL" id="TFK28064.1"/>
    </source>
</evidence>
<evidence type="ECO:0000256" key="2">
    <source>
        <dbReference type="SAM" id="Phobius"/>
    </source>
</evidence>
<dbReference type="AlphaFoldDB" id="A0A5C3L4V7"/>
<feature type="compositionally biased region" description="Polar residues" evidence="1">
    <location>
        <begin position="319"/>
        <end position="336"/>
    </location>
</feature>